<feature type="signal peptide" evidence="1">
    <location>
        <begin position="1"/>
        <end position="26"/>
    </location>
</feature>
<dbReference type="Gene3D" id="1.20.140.40">
    <property type="entry name" value="Invertase/pectin methylesterase inhibitor family protein"/>
    <property type="match status" value="1"/>
</dbReference>
<comment type="caution">
    <text evidence="3">The sequence shown here is derived from an EMBL/GenBank/DDBJ whole genome shotgun (WGS) entry which is preliminary data.</text>
</comment>
<feature type="chain" id="PRO_5044842846" description="Pectinesterase inhibitor domain-containing protein" evidence="1">
    <location>
        <begin position="27"/>
        <end position="171"/>
    </location>
</feature>
<dbReference type="AlphaFoldDB" id="A0ABD2Y0P9"/>
<name>A0ABD2Y0P9_9GENT</name>
<evidence type="ECO:0000259" key="2">
    <source>
        <dbReference type="SMART" id="SM00856"/>
    </source>
</evidence>
<gene>
    <name evidence="3" type="ORF">ACH5RR_035605</name>
</gene>
<proteinExistence type="predicted"/>
<reference evidence="3 4" key="1">
    <citation type="submission" date="2024-11" db="EMBL/GenBank/DDBJ databases">
        <title>A near-complete genome assembly of Cinchona calisaya.</title>
        <authorList>
            <person name="Lian D.C."/>
            <person name="Zhao X.W."/>
            <person name="Wei L."/>
        </authorList>
    </citation>
    <scope>NUCLEOTIDE SEQUENCE [LARGE SCALE GENOMIC DNA]</scope>
    <source>
        <tissue evidence="3">Nenye</tissue>
    </source>
</reference>
<accession>A0ABD2Y0P9</accession>
<sequence>MTNYNSFSMLFLAIVTLCLVSQNAEAQAPGINQFCKTSNSKRLCTRMVNGATNLHDASTNAIKVAIDVATRIQNLAPTIVQAASGLEPNMKRQLVDSCEESFSNSIEDLNLSIELFNQGDMGGVGTRLSAAFDNDCADSLKEQGVIVPTMVRLNAHFAKVMDNTLAVVFQN</sequence>
<organism evidence="3 4">
    <name type="scientific">Cinchona calisaya</name>
    <dbReference type="NCBI Taxonomy" id="153742"/>
    <lineage>
        <taxon>Eukaryota</taxon>
        <taxon>Viridiplantae</taxon>
        <taxon>Streptophyta</taxon>
        <taxon>Embryophyta</taxon>
        <taxon>Tracheophyta</taxon>
        <taxon>Spermatophyta</taxon>
        <taxon>Magnoliopsida</taxon>
        <taxon>eudicotyledons</taxon>
        <taxon>Gunneridae</taxon>
        <taxon>Pentapetalae</taxon>
        <taxon>asterids</taxon>
        <taxon>lamiids</taxon>
        <taxon>Gentianales</taxon>
        <taxon>Rubiaceae</taxon>
        <taxon>Cinchonoideae</taxon>
        <taxon>Cinchoneae</taxon>
        <taxon>Cinchona</taxon>
    </lineage>
</organism>
<evidence type="ECO:0000256" key="1">
    <source>
        <dbReference type="SAM" id="SignalP"/>
    </source>
</evidence>
<dbReference type="NCBIfam" id="TIGR01614">
    <property type="entry name" value="PME_inhib"/>
    <property type="match status" value="1"/>
</dbReference>
<dbReference type="EMBL" id="JBJUIK010000015">
    <property type="protein sequence ID" value="KAL3501156.1"/>
    <property type="molecule type" value="Genomic_DNA"/>
</dbReference>
<protein>
    <recommendedName>
        <fullName evidence="2">Pectinesterase inhibitor domain-containing protein</fullName>
    </recommendedName>
</protein>
<evidence type="ECO:0000313" key="4">
    <source>
        <dbReference type="Proteomes" id="UP001630127"/>
    </source>
</evidence>
<keyword evidence="1" id="KW-0732">Signal</keyword>
<keyword evidence="4" id="KW-1185">Reference proteome</keyword>
<dbReference type="Pfam" id="PF04043">
    <property type="entry name" value="PMEI"/>
    <property type="match status" value="1"/>
</dbReference>
<dbReference type="SUPFAM" id="SSF101148">
    <property type="entry name" value="Plant invertase/pectin methylesterase inhibitor"/>
    <property type="match status" value="1"/>
</dbReference>
<evidence type="ECO:0000313" key="3">
    <source>
        <dbReference type="EMBL" id="KAL3501156.1"/>
    </source>
</evidence>
<dbReference type="InterPro" id="IPR035513">
    <property type="entry name" value="Invertase/methylesterase_inhib"/>
</dbReference>
<feature type="domain" description="Pectinesterase inhibitor" evidence="2">
    <location>
        <begin position="26"/>
        <end position="167"/>
    </location>
</feature>
<dbReference type="SMART" id="SM00856">
    <property type="entry name" value="PMEI"/>
    <property type="match status" value="1"/>
</dbReference>
<dbReference type="Proteomes" id="UP001630127">
    <property type="component" value="Unassembled WGS sequence"/>
</dbReference>
<dbReference type="InterPro" id="IPR006501">
    <property type="entry name" value="Pectinesterase_inhib_dom"/>
</dbReference>
<dbReference type="CDD" id="cd14859">
    <property type="entry name" value="PMEI_like"/>
    <property type="match status" value="1"/>
</dbReference>